<gene>
    <name evidence="6" type="ORF">M409DRAFT_26506</name>
</gene>
<sequence length="302" mass="33591">MALRNGFLIPDPFLGLIELKCQWVAEKTWTYRTTLPHRAVRTAASGTKHVLAFGLDTFATVKLNNTAVLTSDNMFVMHRVDVTKLVADTSDAIVLEIEVQSALLQGRRIKDAHPEHRWVGFNGDMSRLAVRKAQYHWGWDWGPNLMACGSLCDVNAIVELRFISIASGEDVRDKIARHITVLANGTTEVLQGTIGCTCEEPHVIAARLSVDGESIHRSVDWHQPLKYLDMEDRNVEVDFEQAEGRVRVSVGKPTKGFVFEERDGLVLEDSALDLVAGDEHVIKVRGLGRGQQPLGWTYLGAP</sequence>
<feature type="domain" description="Mannosidase Ig/CBM-like" evidence="4">
    <location>
        <begin position="151"/>
        <end position="227"/>
    </location>
</feature>
<dbReference type="InterPro" id="IPR050887">
    <property type="entry name" value="Beta-mannosidase_GH2"/>
</dbReference>
<dbReference type="Proteomes" id="UP000799537">
    <property type="component" value="Unassembled WGS sequence"/>
</dbReference>
<dbReference type="InterPro" id="IPR041447">
    <property type="entry name" value="Mannosidase_ig"/>
</dbReference>
<evidence type="ECO:0000256" key="3">
    <source>
        <dbReference type="ARBA" id="ARBA00023295"/>
    </source>
</evidence>
<dbReference type="InterPro" id="IPR008979">
    <property type="entry name" value="Galactose-bd-like_sf"/>
</dbReference>
<dbReference type="GO" id="GO:0004567">
    <property type="term" value="F:beta-mannosidase activity"/>
    <property type="evidence" value="ECO:0007669"/>
    <property type="project" value="TreeGrafter"/>
</dbReference>
<accession>A0A6A6CA07</accession>
<evidence type="ECO:0000256" key="2">
    <source>
        <dbReference type="ARBA" id="ARBA00022801"/>
    </source>
</evidence>
<keyword evidence="3" id="KW-0326">Glycosidase</keyword>
<evidence type="ECO:0000313" key="7">
    <source>
        <dbReference type="Proteomes" id="UP000799537"/>
    </source>
</evidence>
<feature type="domain" description="Beta-mannosidase-like galactose-binding" evidence="5">
    <location>
        <begin position="6"/>
        <end position="149"/>
    </location>
</feature>
<name>A0A6A6CA07_ZASCE</name>
<dbReference type="AlphaFoldDB" id="A0A6A6CA07"/>
<dbReference type="SUPFAM" id="SSF49785">
    <property type="entry name" value="Galactose-binding domain-like"/>
    <property type="match status" value="1"/>
</dbReference>
<dbReference type="GeneID" id="54561411"/>
<keyword evidence="2" id="KW-0378">Hydrolase</keyword>
<evidence type="ECO:0000256" key="1">
    <source>
        <dbReference type="ARBA" id="ARBA00004740"/>
    </source>
</evidence>
<reference evidence="6" key="1">
    <citation type="journal article" date="2020" name="Stud. Mycol.">
        <title>101 Dothideomycetes genomes: a test case for predicting lifestyles and emergence of pathogens.</title>
        <authorList>
            <person name="Haridas S."/>
            <person name="Albert R."/>
            <person name="Binder M."/>
            <person name="Bloem J."/>
            <person name="Labutti K."/>
            <person name="Salamov A."/>
            <person name="Andreopoulos B."/>
            <person name="Baker S."/>
            <person name="Barry K."/>
            <person name="Bills G."/>
            <person name="Bluhm B."/>
            <person name="Cannon C."/>
            <person name="Castanera R."/>
            <person name="Culley D."/>
            <person name="Daum C."/>
            <person name="Ezra D."/>
            <person name="Gonzalez J."/>
            <person name="Henrissat B."/>
            <person name="Kuo A."/>
            <person name="Liang C."/>
            <person name="Lipzen A."/>
            <person name="Lutzoni F."/>
            <person name="Magnuson J."/>
            <person name="Mondo S."/>
            <person name="Nolan M."/>
            <person name="Ohm R."/>
            <person name="Pangilinan J."/>
            <person name="Park H.-J."/>
            <person name="Ramirez L."/>
            <person name="Alfaro M."/>
            <person name="Sun H."/>
            <person name="Tritt A."/>
            <person name="Yoshinaga Y."/>
            <person name="Zwiers L.-H."/>
            <person name="Turgeon B."/>
            <person name="Goodwin S."/>
            <person name="Spatafora J."/>
            <person name="Crous P."/>
            <person name="Grigoriev I."/>
        </authorList>
    </citation>
    <scope>NUCLEOTIDE SEQUENCE</scope>
    <source>
        <strain evidence="6">ATCC 36951</strain>
    </source>
</reference>
<keyword evidence="7" id="KW-1185">Reference proteome</keyword>
<evidence type="ECO:0000313" key="6">
    <source>
        <dbReference type="EMBL" id="KAF2163060.1"/>
    </source>
</evidence>
<dbReference type="Gene3D" id="2.60.120.260">
    <property type="entry name" value="Galactose-binding domain-like"/>
    <property type="match status" value="1"/>
</dbReference>
<dbReference type="PANTHER" id="PTHR43730">
    <property type="entry name" value="BETA-MANNOSIDASE"/>
    <property type="match status" value="1"/>
</dbReference>
<dbReference type="Pfam" id="PF22666">
    <property type="entry name" value="Glyco_hydro_2_N2"/>
    <property type="match status" value="1"/>
</dbReference>
<dbReference type="InterPro" id="IPR054593">
    <property type="entry name" value="Beta-mannosidase-like_N2"/>
</dbReference>
<dbReference type="EMBL" id="ML993610">
    <property type="protein sequence ID" value="KAF2163060.1"/>
    <property type="molecule type" value="Genomic_DNA"/>
</dbReference>
<dbReference type="GO" id="GO:0006516">
    <property type="term" value="P:glycoprotein catabolic process"/>
    <property type="evidence" value="ECO:0007669"/>
    <property type="project" value="TreeGrafter"/>
</dbReference>
<proteinExistence type="predicted"/>
<protein>
    <submittedName>
        <fullName evidence="6">Uncharacterized protein</fullName>
    </submittedName>
</protein>
<dbReference type="OrthoDB" id="2866996at2759"/>
<organism evidence="6 7">
    <name type="scientific">Zasmidium cellare ATCC 36951</name>
    <dbReference type="NCBI Taxonomy" id="1080233"/>
    <lineage>
        <taxon>Eukaryota</taxon>
        <taxon>Fungi</taxon>
        <taxon>Dikarya</taxon>
        <taxon>Ascomycota</taxon>
        <taxon>Pezizomycotina</taxon>
        <taxon>Dothideomycetes</taxon>
        <taxon>Dothideomycetidae</taxon>
        <taxon>Mycosphaerellales</taxon>
        <taxon>Mycosphaerellaceae</taxon>
        <taxon>Zasmidium</taxon>
    </lineage>
</organism>
<comment type="pathway">
    <text evidence="1">Glycan metabolism; N-glycan degradation.</text>
</comment>
<dbReference type="RefSeq" id="XP_033663949.1">
    <property type="nucleotide sequence ID" value="XM_033808139.1"/>
</dbReference>
<dbReference type="Pfam" id="PF17786">
    <property type="entry name" value="Mannosidase_ig"/>
    <property type="match status" value="1"/>
</dbReference>
<evidence type="ECO:0000259" key="5">
    <source>
        <dbReference type="Pfam" id="PF22666"/>
    </source>
</evidence>
<evidence type="ECO:0000259" key="4">
    <source>
        <dbReference type="Pfam" id="PF17786"/>
    </source>
</evidence>
<dbReference type="PANTHER" id="PTHR43730:SF1">
    <property type="entry name" value="BETA-MANNOSIDASE"/>
    <property type="match status" value="1"/>
</dbReference>